<accession>A0A367FK32</accession>
<dbReference type="EMBL" id="QOIL01000008">
    <property type="protein sequence ID" value="RCG30192.1"/>
    <property type="molecule type" value="Genomic_DNA"/>
</dbReference>
<name>A0A367FK32_9ACTN</name>
<protein>
    <submittedName>
        <fullName evidence="1">Uncharacterized protein</fullName>
    </submittedName>
</protein>
<organism evidence="1 2">
    <name type="scientific">Sphaerisporangium album</name>
    <dbReference type="NCBI Taxonomy" id="509200"/>
    <lineage>
        <taxon>Bacteria</taxon>
        <taxon>Bacillati</taxon>
        <taxon>Actinomycetota</taxon>
        <taxon>Actinomycetes</taxon>
        <taxon>Streptosporangiales</taxon>
        <taxon>Streptosporangiaceae</taxon>
        <taxon>Sphaerisporangium</taxon>
    </lineage>
</organism>
<dbReference type="AlphaFoldDB" id="A0A367FK32"/>
<evidence type="ECO:0000313" key="1">
    <source>
        <dbReference type="EMBL" id="RCG30192.1"/>
    </source>
</evidence>
<keyword evidence="2" id="KW-1185">Reference proteome</keyword>
<reference evidence="1 2" key="1">
    <citation type="submission" date="2018-06" db="EMBL/GenBank/DDBJ databases">
        <title>Sphaerisporangium craniellae sp. nov., isolated from a marine sponge in the South China Sea.</title>
        <authorList>
            <person name="Li L."/>
        </authorList>
    </citation>
    <scope>NUCLEOTIDE SEQUENCE [LARGE SCALE GENOMIC DNA]</scope>
    <source>
        <strain evidence="1 2">CCTCC AA 208026</strain>
    </source>
</reference>
<gene>
    <name evidence="1" type="ORF">DQ384_15665</name>
</gene>
<sequence length="114" mass="12266">MSGVPGRCGQRLGEWIDGGHAVYKGRALAVPDGEGADVTLVFDGDRVVLTFDKDSSPPLAYRFNPRIPLISIGTTGFIVDLDQPRCDRDGVAAAHIVVNVIKLLHLEGRVARTE</sequence>
<dbReference type="Proteomes" id="UP000253094">
    <property type="component" value="Unassembled WGS sequence"/>
</dbReference>
<proteinExistence type="predicted"/>
<evidence type="ECO:0000313" key="2">
    <source>
        <dbReference type="Proteomes" id="UP000253094"/>
    </source>
</evidence>
<comment type="caution">
    <text evidence="1">The sequence shown here is derived from an EMBL/GenBank/DDBJ whole genome shotgun (WGS) entry which is preliminary data.</text>
</comment>